<keyword evidence="8 11" id="KW-1133">Transmembrane helix</keyword>
<keyword evidence="4 11" id="KW-0808">Transferase</keyword>
<protein>
    <recommendedName>
        <fullName evidence="11">Peptidoglycan glycosyltransferase MrdB</fullName>
        <shortName evidence="11">PGT</shortName>
        <ecNumber evidence="11">2.4.99.28</ecNumber>
    </recommendedName>
    <alternativeName>
        <fullName evidence="11">Cell elongation protein RodA</fullName>
    </alternativeName>
    <alternativeName>
        <fullName evidence="11">Cell wall polymerase</fullName>
    </alternativeName>
    <alternativeName>
        <fullName evidence="11">Peptidoglycan polymerase</fullName>
        <shortName evidence="11">PG polymerase</shortName>
    </alternativeName>
</protein>
<dbReference type="GO" id="GO:0008955">
    <property type="term" value="F:peptidoglycan glycosyltransferase activity"/>
    <property type="evidence" value="ECO:0007669"/>
    <property type="project" value="UniProtKB-UniRule"/>
</dbReference>
<dbReference type="PANTHER" id="PTHR30474:SF1">
    <property type="entry name" value="PEPTIDOGLYCAN GLYCOSYLTRANSFERASE MRDB"/>
    <property type="match status" value="1"/>
</dbReference>
<feature type="transmembrane region" description="Helical" evidence="11">
    <location>
        <begin position="183"/>
        <end position="201"/>
    </location>
</feature>
<dbReference type="GO" id="GO:0009252">
    <property type="term" value="P:peptidoglycan biosynthetic process"/>
    <property type="evidence" value="ECO:0007669"/>
    <property type="project" value="UniProtKB-UniRule"/>
</dbReference>
<feature type="transmembrane region" description="Helical" evidence="11">
    <location>
        <begin position="48"/>
        <end position="65"/>
    </location>
</feature>
<dbReference type="InterPro" id="IPR001182">
    <property type="entry name" value="FtsW/RodA"/>
</dbReference>
<dbReference type="Pfam" id="PF01098">
    <property type="entry name" value="FTSW_RODA_SPOVE"/>
    <property type="match status" value="1"/>
</dbReference>
<dbReference type="InterPro" id="IPR011923">
    <property type="entry name" value="RodA/MrdB"/>
</dbReference>
<evidence type="ECO:0000256" key="5">
    <source>
        <dbReference type="ARBA" id="ARBA00022692"/>
    </source>
</evidence>
<keyword evidence="13" id="KW-1185">Reference proteome</keyword>
<keyword evidence="11" id="KW-0997">Cell inner membrane</keyword>
<name>A0A5C6TUY2_9SPHN</name>
<keyword evidence="5 11" id="KW-0812">Transmembrane</keyword>
<comment type="caution">
    <text evidence="12">The sequence shown here is derived from an EMBL/GenBank/DDBJ whole genome shotgun (WGS) entry which is preliminary data.</text>
</comment>
<dbReference type="UniPathway" id="UPA00219"/>
<evidence type="ECO:0000256" key="6">
    <source>
        <dbReference type="ARBA" id="ARBA00022960"/>
    </source>
</evidence>
<dbReference type="Proteomes" id="UP000321249">
    <property type="component" value="Unassembled WGS sequence"/>
</dbReference>
<keyword evidence="9 11" id="KW-0472">Membrane</keyword>
<dbReference type="GO" id="GO:0008360">
    <property type="term" value="P:regulation of cell shape"/>
    <property type="evidence" value="ECO:0007669"/>
    <property type="project" value="UniProtKB-KW"/>
</dbReference>
<keyword evidence="6 11" id="KW-0133">Cell shape</keyword>
<evidence type="ECO:0000256" key="11">
    <source>
        <dbReference type="HAMAP-Rule" id="MF_02079"/>
    </source>
</evidence>
<dbReference type="PANTHER" id="PTHR30474">
    <property type="entry name" value="CELL CYCLE PROTEIN"/>
    <property type="match status" value="1"/>
</dbReference>
<evidence type="ECO:0000256" key="3">
    <source>
        <dbReference type="ARBA" id="ARBA00022676"/>
    </source>
</evidence>
<keyword evidence="3 11" id="KW-0328">Glycosyltransferase</keyword>
<feature type="transmembrane region" description="Helical" evidence="11">
    <location>
        <begin position="159"/>
        <end position="176"/>
    </location>
</feature>
<dbReference type="PROSITE" id="PS00428">
    <property type="entry name" value="FTSW_RODA_SPOVE"/>
    <property type="match status" value="1"/>
</dbReference>
<dbReference type="GO" id="GO:0071555">
    <property type="term" value="P:cell wall organization"/>
    <property type="evidence" value="ECO:0007669"/>
    <property type="project" value="UniProtKB-KW"/>
</dbReference>
<comment type="function">
    <text evidence="11">Peptidoglycan polymerase that is essential for cell wall elongation.</text>
</comment>
<dbReference type="AlphaFoldDB" id="A0A5C6TUY2"/>
<proteinExistence type="inferred from homology"/>
<dbReference type="GO" id="GO:0051301">
    <property type="term" value="P:cell division"/>
    <property type="evidence" value="ECO:0007669"/>
    <property type="project" value="InterPro"/>
</dbReference>
<keyword evidence="2 11" id="KW-1003">Cell membrane</keyword>
<feature type="transmembrane region" description="Helical" evidence="11">
    <location>
        <begin position="71"/>
        <end position="92"/>
    </location>
</feature>
<gene>
    <name evidence="11 12" type="primary">rodA</name>
    <name evidence="11" type="synonym">mrdB</name>
    <name evidence="12" type="ORF">FRZ32_11370</name>
</gene>
<accession>A0A5C6TUY2</accession>
<feature type="transmembrane region" description="Helical" evidence="11">
    <location>
        <begin position="307"/>
        <end position="331"/>
    </location>
</feature>
<dbReference type="OrthoDB" id="9768187at2"/>
<dbReference type="InterPro" id="IPR018365">
    <property type="entry name" value="Cell_cycle_FtsW-rel_CS"/>
</dbReference>
<organism evidence="12 13">
    <name type="scientific">Allosphingosinicella ginsenosidimutans</name>
    <dbReference type="NCBI Taxonomy" id="1176539"/>
    <lineage>
        <taxon>Bacteria</taxon>
        <taxon>Pseudomonadati</taxon>
        <taxon>Pseudomonadota</taxon>
        <taxon>Alphaproteobacteria</taxon>
        <taxon>Sphingomonadales</taxon>
        <taxon>Sphingomonadaceae</taxon>
        <taxon>Allosphingosinicella</taxon>
    </lineage>
</organism>
<evidence type="ECO:0000256" key="10">
    <source>
        <dbReference type="ARBA" id="ARBA00023316"/>
    </source>
</evidence>
<dbReference type="EC" id="2.4.99.28" evidence="11"/>
<dbReference type="GO" id="GO:0015648">
    <property type="term" value="F:lipid-linked peptidoglycan transporter activity"/>
    <property type="evidence" value="ECO:0007669"/>
    <property type="project" value="TreeGrafter"/>
</dbReference>
<evidence type="ECO:0000256" key="1">
    <source>
        <dbReference type="ARBA" id="ARBA00004141"/>
    </source>
</evidence>
<evidence type="ECO:0000256" key="9">
    <source>
        <dbReference type="ARBA" id="ARBA00023136"/>
    </source>
</evidence>
<evidence type="ECO:0000313" key="12">
    <source>
        <dbReference type="EMBL" id="TXC64202.1"/>
    </source>
</evidence>
<reference evidence="12 13" key="1">
    <citation type="journal article" date="2015" name="J. Microbiol.">
        <title>Sphingosinicella ginsenosidimutans sp. nov., with ginsenoside converting activity.</title>
        <authorList>
            <person name="Kim J.K."/>
            <person name="Kang M.S."/>
            <person name="Park S.C."/>
            <person name="Kim K.M."/>
            <person name="Choi K."/>
            <person name="Yoon M.H."/>
            <person name="Im W.T."/>
        </authorList>
    </citation>
    <scope>NUCLEOTIDE SEQUENCE [LARGE SCALE GENOMIC DNA]</scope>
    <source>
        <strain evidence="12 13">BS-11</strain>
    </source>
</reference>
<evidence type="ECO:0000313" key="13">
    <source>
        <dbReference type="Proteomes" id="UP000321249"/>
    </source>
</evidence>
<evidence type="ECO:0000256" key="4">
    <source>
        <dbReference type="ARBA" id="ARBA00022679"/>
    </source>
</evidence>
<feature type="transmembrane region" description="Helical" evidence="11">
    <location>
        <begin position="337"/>
        <end position="358"/>
    </location>
</feature>
<comment type="similarity">
    <text evidence="11">Belongs to the SEDS family. MrdB/RodA subfamily.</text>
</comment>
<keyword evidence="10 11" id="KW-0961">Cell wall biogenesis/degradation</keyword>
<dbReference type="RefSeq" id="WP_147043608.1">
    <property type="nucleotide sequence ID" value="NZ_BAABIR010000001.1"/>
</dbReference>
<sequence>MALPRFPAPIASLPWRMLWIVIALCGFGLVILYSAAGGHMTWALPQGIRFAVFLGMAIAMGYLPPSFYKEWAFLAYGGLMIMLVLVEALGAISGGAQRWLDLGLVRLQPSELMKPAIVLVVARFYDMLPAREIRSWTAIWPALVLIGLPAGLILIQPDLGTATMVALGGITVMFLAGIPLRLFVGAGVAAAIIVPLAYFFGLHDYQRQRIAIFLDPETDPLGAGYHITQSKIAIGAGGLTGTGYLQGTQSHFAFLPEPQTDFVFATMAEEWGLAGGLFIIIGFALLIRWGIIVALDTKGRFERLTAAGLITTIFFYMAINLAMVMGLAPVVGIPLPLISYGGSAIMTVMICLGVMMSIDRRNRLDPRRR</sequence>
<dbReference type="GO" id="GO:0005886">
    <property type="term" value="C:plasma membrane"/>
    <property type="evidence" value="ECO:0007669"/>
    <property type="project" value="UniProtKB-SubCell"/>
</dbReference>
<dbReference type="EMBL" id="VOQQ01000001">
    <property type="protein sequence ID" value="TXC64202.1"/>
    <property type="molecule type" value="Genomic_DNA"/>
</dbReference>
<comment type="pathway">
    <text evidence="11">Cell wall biogenesis; peptidoglycan biosynthesis.</text>
</comment>
<feature type="transmembrane region" description="Helical" evidence="11">
    <location>
        <begin position="133"/>
        <end position="153"/>
    </location>
</feature>
<comment type="catalytic activity">
    <reaction evidence="11">
        <text>[GlcNAc-(1-&gt;4)-Mur2Ac(oyl-L-Ala-gamma-D-Glu-L-Lys-D-Ala-D-Ala)](n)-di-trans,octa-cis-undecaprenyl diphosphate + beta-D-GlcNAc-(1-&gt;4)-Mur2Ac(oyl-L-Ala-gamma-D-Glu-L-Lys-D-Ala-D-Ala)-di-trans,octa-cis-undecaprenyl diphosphate = [GlcNAc-(1-&gt;4)-Mur2Ac(oyl-L-Ala-gamma-D-Glu-L-Lys-D-Ala-D-Ala)](n+1)-di-trans,octa-cis-undecaprenyl diphosphate + di-trans,octa-cis-undecaprenyl diphosphate + H(+)</text>
        <dbReference type="Rhea" id="RHEA:23708"/>
        <dbReference type="Rhea" id="RHEA-COMP:9602"/>
        <dbReference type="Rhea" id="RHEA-COMP:9603"/>
        <dbReference type="ChEBI" id="CHEBI:15378"/>
        <dbReference type="ChEBI" id="CHEBI:58405"/>
        <dbReference type="ChEBI" id="CHEBI:60033"/>
        <dbReference type="ChEBI" id="CHEBI:78435"/>
        <dbReference type="EC" id="2.4.99.28"/>
    </reaction>
</comment>
<dbReference type="GO" id="GO:0032153">
    <property type="term" value="C:cell division site"/>
    <property type="evidence" value="ECO:0007669"/>
    <property type="project" value="TreeGrafter"/>
</dbReference>
<feature type="transmembrane region" description="Helical" evidence="11">
    <location>
        <begin position="17"/>
        <end position="36"/>
    </location>
</feature>
<keyword evidence="7 11" id="KW-0573">Peptidoglycan synthesis</keyword>
<evidence type="ECO:0000256" key="8">
    <source>
        <dbReference type="ARBA" id="ARBA00022989"/>
    </source>
</evidence>
<evidence type="ECO:0000256" key="2">
    <source>
        <dbReference type="ARBA" id="ARBA00022475"/>
    </source>
</evidence>
<evidence type="ECO:0000256" key="7">
    <source>
        <dbReference type="ARBA" id="ARBA00022984"/>
    </source>
</evidence>
<feature type="transmembrane region" description="Helical" evidence="11">
    <location>
        <begin position="271"/>
        <end position="295"/>
    </location>
</feature>
<dbReference type="HAMAP" id="MF_02079">
    <property type="entry name" value="PGT_RodA"/>
    <property type="match status" value="1"/>
</dbReference>
<dbReference type="NCBIfam" id="TIGR02210">
    <property type="entry name" value="rodA_shape"/>
    <property type="match status" value="1"/>
</dbReference>
<comment type="subcellular location">
    <subcellularLocation>
        <location evidence="11">Cell inner membrane</location>
        <topology evidence="11">Multi-pass membrane protein</topology>
    </subcellularLocation>
    <subcellularLocation>
        <location evidence="1">Membrane</location>
        <topology evidence="1">Multi-pass membrane protein</topology>
    </subcellularLocation>
</comment>